<protein>
    <submittedName>
        <fullName evidence="3">Uncharacterized protein</fullName>
    </submittedName>
</protein>
<dbReference type="EMBL" id="HBUF01144499">
    <property type="protein sequence ID" value="CAG6646918.1"/>
    <property type="molecule type" value="Transcribed_RNA"/>
</dbReference>
<keyword evidence="2" id="KW-0812">Transmembrane</keyword>
<feature type="region of interest" description="Disordered" evidence="1">
    <location>
        <begin position="1"/>
        <end position="34"/>
    </location>
</feature>
<reference evidence="3" key="1">
    <citation type="submission" date="2021-05" db="EMBL/GenBank/DDBJ databases">
        <authorList>
            <person name="Alioto T."/>
            <person name="Alioto T."/>
            <person name="Gomez Garrido J."/>
        </authorList>
    </citation>
    <scope>NUCLEOTIDE SEQUENCE</scope>
</reference>
<keyword evidence="2" id="KW-1133">Transmembrane helix</keyword>
<accession>A0A8D8RDY7</accession>
<keyword evidence="2" id="KW-0472">Membrane</keyword>
<evidence type="ECO:0000313" key="3">
    <source>
        <dbReference type="EMBL" id="CAG6646917.1"/>
    </source>
</evidence>
<dbReference type="EMBL" id="HBUF01144498">
    <property type="protein sequence ID" value="CAG6646917.1"/>
    <property type="molecule type" value="Transcribed_RNA"/>
</dbReference>
<name>A0A8D8RDY7_9HEMI</name>
<organism evidence="3">
    <name type="scientific">Cacopsylla melanoneura</name>
    <dbReference type="NCBI Taxonomy" id="428564"/>
    <lineage>
        <taxon>Eukaryota</taxon>
        <taxon>Metazoa</taxon>
        <taxon>Ecdysozoa</taxon>
        <taxon>Arthropoda</taxon>
        <taxon>Hexapoda</taxon>
        <taxon>Insecta</taxon>
        <taxon>Pterygota</taxon>
        <taxon>Neoptera</taxon>
        <taxon>Paraneoptera</taxon>
        <taxon>Hemiptera</taxon>
        <taxon>Sternorrhyncha</taxon>
        <taxon>Psylloidea</taxon>
        <taxon>Psyllidae</taxon>
        <taxon>Psyllinae</taxon>
        <taxon>Cacopsylla</taxon>
    </lineage>
</organism>
<feature type="compositionally biased region" description="Low complexity" evidence="1">
    <location>
        <begin position="7"/>
        <end position="18"/>
    </location>
</feature>
<evidence type="ECO:0000256" key="1">
    <source>
        <dbReference type="SAM" id="MobiDB-lite"/>
    </source>
</evidence>
<dbReference type="AlphaFoldDB" id="A0A8D8RDY7"/>
<feature type="compositionally biased region" description="Pro residues" evidence="1">
    <location>
        <begin position="19"/>
        <end position="34"/>
    </location>
</feature>
<feature type="transmembrane region" description="Helical" evidence="2">
    <location>
        <begin position="72"/>
        <end position="94"/>
    </location>
</feature>
<proteinExistence type="predicted"/>
<evidence type="ECO:0000256" key="2">
    <source>
        <dbReference type="SAM" id="Phobius"/>
    </source>
</evidence>
<sequence>MVSLYTSKSSSPFSISSTFPPPPPLPPPPPPPLSSVPSLSIAVHSSLHPISRPHSAYPTHLFLLPIIPYHTFSFTFLLPICIITFTSSLLLIFVPISSYHTRNFLPPVVVGSFS</sequence>